<reference evidence="4" key="1">
    <citation type="submission" date="2017-02" db="UniProtKB">
        <authorList>
            <consortium name="WormBaseParasite"/>
        </authorList>
    </citation>
    <scope>IDENTIFICATION</scope>
</reference>
<proteinExistence type="predicted"/>
<keyword evidence="3" id="KW-1185">Reference proteome</keyword>
<feature type="region of interest" description="Disordered" evidence="1">
    <location>
        <begin position="1"/>
        <end position="51"/>
    </location>
</feature>
<dbReference type="WBParaSite" id="TCLT_0000272601-mRNA-1">
    <property type="protein sequence ID" value="TCLT_0000272601-mRNA-1"/>
    <property type="gene ID" value="TCLT_0000272601"/>
</dbReference>
<dbReference type="Proteomes" id="UP000276776">
    <property type="component" value="Unassembled WGS sequence"/>
</dbReference>
<name>A0A0N5CR76_THECL</name>
<feature type="compositionally biased region" description="Polar residues" evidence="1">
    <location>
        <begin position="10"/>
        <end position="20"/>
    </location>
</feature>
<evidence type="ECO:0000313" key="4">
    <source>
        <dbReference type="WBParaSite" id="TCLT_0000272601-mRNA-1"/>
    </source>
</evidence>
<feature type="compositionally biased region" description="Basic and acidic residues" evidence="1">
    <location>
        <begin position="21"/>
        <end position="31"/>
    </location>
</feature>
<protein>
    <submittedName>
        <fullName evidence="2 4">Uncharacterized protein</fullName>
    </submittedName>
</protein>
<accession>A0A0N5CR76</accession>
<sequence>MKRDDRTNKSQHNLKQQQSYSDKESGTEHQQEFSIFPRHHHHQRMESEEANDELMDADYPNYAAKICAGRPRMSRRMTIEEETSGDYFRFTT</sequence>
<reference evidence="2 3" key="2">
    <citation type="submission" date="2018-11" db="EMBL/GenBank/DDBJ databases">
        <authorList>
            <consortium name="Pathogen Informatics"/>
        </authorList>
    </citation>
    <scope>NUCLEOTIDE SEQUENCE [LARGE SCALE GENOMIC DNA]</scope>
</reference>
<dbReference type="EMBL" id="UYYF01000662">
    <property type="protein sequence ID" value="VDM98838.1"/>
    <property type="molecule type" value="Genomic_DNA"/>
</dbReference>
<dbReference type="AlphaFoldDB" id="A0A0N5CR76"/>
<gene>
    <name evidence="2" type="ORF">TCLT_LOCUS2727</name>
</gene>
<dbReference type="OrthoDB" id="5876871at2759"/>
<evidence type="ECO:0000256" key="1">
    <source>
        <dbReference type="SAM" id="MobiDB-lite"/>
    </source>
</evidence>
<organism evidence="4">
    <name type="scientific">Thelazia callipaeda</name>
    <name type="common">Oriental eyeworm</name>
    <name type="synonym">Parasitic nematode</name>
    <dbReference type="NCBI Taxonomy" id="103827"/>
    <lineage>
        <taxon>Eukaryota</taxon>
        <taxon>Metazoa</taxon>
        <taxon>Ecdysozoa</taxon>
        <taxon>Nematoda</taxon>
        <taxon>Chromadorea</taxon>
        <taxon>Rhabditida</taxon>
        <taxon>Spirurina</taxon>
        <taxon>Spiruromorpha</taxon>
        <taxon>Thelazioidea</taxon>
        <taxon>Thelaziidae</taxon>
        <taxon>Thelazia</taxon>
    </lineage>
</organism>
<evidence type="ECO:0000313" key="2">
    <source>
        <dbReference type="EMBL" id="VDM98838.1"/>
    </source>
</evidence>
<evidence type="ECO:0000313" key="3">
    <source>
        <dbReference type="Proteomes" id="UP000276776"/>
    </source>
</evidence>